<evidence type="ECO:0000313" key="1">
    <source>
        <dbReference type="EMBL" id="KAE9007981.1"/>
    </source>
</evidence>
<evidence type="ECO:0000313" key="8">
    <source>
        <dbReference type="Proteomes" id="UP000433483"/>
    </source>
</evidence>
<evidence type="ECO:0000313" key="3">
    <source>
        <dbReference type="EMBL" id="KAE9115641.1"/>
    </source>
</evidence>
<evidence type="ECO:0000313" key="2">
    <source>
        <dbReference type="EMBL" id="KAE9109315.1"/>
    </source>
</evidence>
<dbReference type="EMBL" id="QXGE01000601">
    <property type="protein sequence ID" value="KAE9307966.1"/>
    <property type="molecule type" value="Genomic_DNA"/>
</dbReference>
<dbReference type="AlphaFoldDB" id="A0A6A3XVJ6"/>
<dbReference type="Proteomes" id="UP000441208">
    <property type="component" value="Unassembled WGS sequence"/>
</dbReference>
<keyword evidence="8" id="KW-1185">Reference proteome</keyword>
<dbReference type="EMBL" id="QXGD01000687">
    <property type="protein sequence ID" value="KAE9228487.1"/>
    <property type="molecule type" value="Genomic_DNA"/>
</dbReference>
<evidence type="ECO:0000313" key="9">
    <source>
        <dbReference type="Proteomes" id="UP000437068"/>
    </source>
</evidence>
<evidence type="ECO:0000313" key="6">
    <source>
        <dbReference type="EMBL" id="KAE9228487.1"/>
    </source>
</evidence>
<dbReference type="Proteomes" id="UP000440367">
    <property type="component" value="Unassembled WGS sequence"/>
</dbReference>
<dbReference type="EMBL" id="QXGA01000577">
    <property type="protein sequence ID" value="KAE9143967.1"/>
    <property type="molecule type" value="Genomic_DNA"/>
</dbReference>
<organism evidence="5 8">
    <name type="scientific">Phytophthora fragariae</name>
    <dbReference type="NCBI Taxonomy" id="53985"/>
    <lineage>
        <taxon>Eukaryota</taxon>
        <taxon>Sar</taxon>
        <taxon>Stramenopiles</taxon>
        <taxon>Oomycota</taxon>
        <taxon>Peronosporomycetes</taxon>
        <taxon>Peronosporales</taxon>
        <taxon>Peronosporaceae</taxon>
        <taxon>Phytophthora</taxon>
    </lineage>
</organism>
<dbReference type="EMBL" id="QXFZ01000642">
    <property type="protein sequence ID" value="KAE9109315.1"/>
    <property type="molecule type" value="Genomic_DNA"/>
</dbReference>
<sequence>MALSPDPSFPAERDGIIDERTTKLDEPIASIGVTKSLILWAIMHL</sequence>
<evidence type="ECO:0000313" key="7">
    <source>
        <dbReference type="EMBL" id="KAE9307966.1"/>
    </source>
</evidence>
<reference evidence="8 9" key="1">
    <citation type="submission" date="2018-08" db="EMBL/GenBank/DDBJ databases">
        <title>Genomic investigation of the strawberry pathogen Phytophthora fragariae indicates pathogenicity is determined by transcriptional variation in three key races.</title>
        <authorList>
            <person name="Adams T.M."/>
            <person name="Armitage A.D."/>
            <person name="Sobczyk M.K."/>
            <person name="Bates H.J."/>
            <person name="Dunwell J.M."/>
            <person name="Nellist C.F."/>
            <person name="Harrison R.J."/>
        </authorList>
    </citation>
    <scope>NUCLEOTIDE SEQUENCE [LARGE SCALE GENOMIC DNA]</scope>
    <source>
        <strain evidence="7 9">A4</strain>
        <strain evidence="6 10">BC-1</strain>
        <strain evidence="5 8">NOV-27</strain>
        <strain evidence="4 11">NOV-5</strain>
        <strain evidence="2 12">NOV-71</strain>
        <strain evidence="3 14">ONT-3</strain>
        <strain evidence="1 13">SCRP245</strain>
    </source>
</reference>
<dbReference type="Proteomes" id="UP000440732">
    <property type="component" value="Unassembled WGS sequence"/>
</dbReference>
<accession>A0A6A3XVJ6</accession>
<dbReference type="Proteomes" id="UP000488956">
    <property type="component" value="Unassembled WGS sequence"/>
</dbReference>
<evidence type="ECO:0000313" key="14">
    <source>
        <dbReference type="Proteomes" id="UP000488956"/>
    </source>
</evidence>
<dbReference type="EMBL" id="QXFW01000587">
    <property type="protein sequence ID" value="KAE9007981.1"/>
    <property type="molecule type" value="Genomic_DNA"/>
</dbReference>
<evidence type="ECO:0000313" key="13">
    <source>
        <dbReference type="Proteomes" id="UP000460718"/>
    </source>
</evidence>
<evidence type="ECO:0000313" key="10">
    <source>
        <dbReference type="Proteomes" id="UP000440367"/>
    </source>
</evidence>
<proteinExistence type="predicted"/>
<evidence type="ECO:0000313" key="5">
    <source>
        <dbReference type="EMBL" id="KAE9209197.1"/>
    </source>
</evidence>
<name>A0A6A3XVJ6_9STRA</name>
<gene>
    <name evidence="7" type="ORF">PF001_g11376</name>
    <name evidence="6" type="ORF">PF002_g13528</name>
    <name evidence="5" type="ORF">PF005_g11920</name>
    <name evidence="4" type="ORF">PF006_g11051</name>
    <name evidence="2" type="ORF">PF007_g12290</name>
    <name evidence="3" type="ORF">PF010_g9255</name>
    <name evidence="1" type="ORF">PF011_g10888</name>
</gene>
<dbReference type="Proteomes" id="UP000460718">
    <property type="component" value="Unassembled WGS sequence"/>
</dbReference>
<evidence type="ECO:0000313" key="4">
    <source>
        <dbReference type="EMBL" id="KAE9143967.1"/>
    </source>
</evidence>
<comment type="caution">
    <text evidence="5">The sequence shown here is derived from an EMBL/GenBank/DDBJ whole genome shotgun (WGS) entry which is preliminary data.</text>
</comment>
<dbReference type="Proteomes" id="UP000437068">
    <property type="component" value="Unassembled WGS sequence"/>
</dbReference>
<dbReference type="EMBL" id="QXGB01000610">
    <property type="protein sequence ID" value="KAE9209197.1"/>
    <property type="molecule type" value="Genomic_DNA"/>
</dbReference>
<evidence type="ECO:0000313" key="12">
    <source>
        <dbReference type="Proteomes" id="UP000441208"/>
    </source>
</evidence>
<dbReference type="Proteomes" id="UP000433483">
    <property type="component" value="Unassembled WGS sequence"/>
</dbReference>
<protein>
    <submittedName>
        <fullName evidence="5">Uncharacterized protein</fullName>
    </submittedName>
</protein>
<dbReference type="EMBL" id="QXFX01000439">
    <property type="protein sequence ID" value="KAE9115641.1"/>
    <property type="molecule type" value="Genomic_DNA"/>
</dbReference>
<evidence type="ECO:0000313" key="11">
    <source>
        <dbReference type="Proteomes" id="UP000440732"/>
    </source>
</evidence>